<accession>T0RFY8</accession>
<evidence type="ECO:0000256" key="2">
    <source>
        <dbReference type="ARBA" id="ARBA00022771"/>
    </source>
</evidence>
<protein>
    <recommendedName>
        <fullName evidence="4">TAZ-type domain-containing protein</fullName>
    </recommendedName>
</protein>
<evidence type="ECO:0000256" key="1">
    <source>
        <dbReference type="ARBA" id="ARBA00022723"/>
    </source>
</evidence>
<keyword evidence="1" id="KW-0479">Metal-binding</keyword>
<reference evidence="5 6" key="1">
    <citation type="submission" date="2012-04" db="EMBL/GenBank/DDBJ databases">
        <title>The Genome Sequence of Saprolegnia declina VS20.</title>
        <authorList>
            <consortium name="The Broad Institute Genome Sequencing Platform"/>
            <person name="Russ C."/>
            <person name="Nusbaum C."/>
            <person name="Tyler B."/>
            <person name="van West P."/>
            <person name="Dieguez-Uribeondo J."/>
            <person name="de Bruijn I."/>
            <person name="Tripathy S."/>
            <person name="Jiang R."/>
            <person name="Young S.K."/>
            <person name="Zeng Q."/>
            <person name="Gargeya S."/>
            <person name="Fitzgerald M."/>
            <person name="Haas B."/>
            <person name="Abouelleil A."/>
            <person name="Alvarado L."/>
            <person name="Arachchi H.M."/>
            <person name="Berlin A."/>
            <person name="Chapman S.B."/>
            <person name="Goldberg J."/>
            <person name="Griggs A."/>
            <person name="Gujja S."/>
            <person name="Hansen M."/>
            <person name="Howarth C."/>
            <person name="Imamovic A."/>
            <person name="Larimer J."/>
            <person name="McCowen C."/>
            <person name="Montmayeur A."/>
            <person name="Murphy C."/>
            <person name="Neiman D."/>
            <person name="Pearson M."/>
            <person name="Priest M."/>
            <person name="Roberts A."/>
            <person name="Saif S."/>
            <person name="Shea T."/>
            <person name="Sisk P."/>
            <person name="Sykes S."/>
            <person name="Wortman J."/>
            <person name="Nusbaum C."/>
            <person name="Birren B."/>
        </authorList>
    </citation>
    <scope>NUCLEOTIDE SEQUENCE [LARGE SCALE GENOMIC DNA]</scope>
    <source>
        <strain evidence="5 6">VS20</strain>
    </source>
</reference>
<keyword evidence="2" id="KW-0863">Zinc-finger</keyword>
<proteinExistence type="predicted"/>
<dbReference type="PROSITE" id="PS50134">
    <property type="entry name" value="ZF_TAZ"/>
    <property type="match status" value="1"/>
</dbReference>
<dbReference type="eggNOG" id="ENOG502QRX6">
    <property type="taxonomic scope" value="Eukaryota"/>
</dbReference>
<evidence type="ECO:0000313" key="6">
    <source>
        <dbReference type="Proteomes" id="UP000030762"/>
    </source>
</evidence>
<dbReference type="EMBL" id="JH767170">
    <property type="protein sequence ID" value="EQC31198.1"/>
    <property type="molecule type" value="Genomic_DNA"/>
</dbReference>
<dbReference type="GO" id="GO:0008270">
    <property type="term" value="F:zinc ion binding"/>
    <property type="evidence" value="ECO:0007669"/>
    <property type="project" value="UniProtKB-KW"/>
</dbReference>
<dbReference type="InterPro" id="IPR000197">
    <property type="entry name" value="Znf_TAZ"/>
</dbReference>
<dbReference type="GeneID" id="19951849"/>
<dbReference type="Pfam" id="PF02135">
    <property type="entry name" value="zf-TAZ"/>
    <property type="match status" value="1"/>
</dbReference>
<dbReference type="RefSeq" id="XP_008615371.1">
    <property type="nucleotide sequence ID" value="XM_008617149.1"/>
</dbReference>
<name>T0RFY8_SAPDV</name>
<dbReference type="InterPro" id="IPR035898">
    <property type="entry name" value="TAZ_dom_sf"/>
</dbReference>
<organism evidence="5 6">
    <name type="scientific">Saprolegnia diclina (strain VS20)</name>
    <dbReference type="NCBI Taxonomy" id="1156394"/>
    <lineage>
        <taxon>Eukaryota</taxon>
        <taxon>Sar</taxon>
        <taxon>Stramenopiles</taxon>
        <taxon>Oomycota</taxon>
        <taxon>Saprolegniomycetes</taxon>
        <taxon>Saprolegniales</taxon>
        <taxon>Saprolegniaceae</taxon>
        <taxon>Saprolegnia</taxon>
    </lineage>
</organism>
<dbReference type="SMART" id="SM00551">
    <property type="entry name" value="ZnF_TAZ"/>
    <property type="match status" value="1"/>
</dbReference>
<dbReference type="OMA" id="RRCFRDD"/>
<dbReference type="InParanoid" id="T0RFY8"/>
<dbReference type="SUPFAM" id="SSF57933">
    <property type="entry name" value="TAZ domain"/>
    <property type="match status" value="1"/>
</dbReference>
<dbReference type="Gene3D" id="1.20.1020.10">
    <property type="entry name" value="TAZ domain"/>
    <property type="match status" value="1"/>
</dbReference>
<sequence>MPELWHQIWIYLTHSMQRLQRSPPQYPISPSDSEPSHSPLLRSMYPTSYELLSPLSLSEPQPRYRKRSFHDLDDDISQDRRSADLAARLALLLHARRCFRDDCLVPNCATAKGVLEHCQECGVGLGKCHSSCNQAKVLLKHYRVCKSNALPCQLCATLRKDHDWAIVEY</sequence>
<evidence type="ECO:0000256" key="3">
    <source>
        <dbReference type="ARBA" id="ARBA00022833"/>
    </source>
</evidence>
<keyword evidence="6" id="KW-1185">Reference proteome</keyword>
<gene>
    <name evidence="5" type="ORF">SDRG_11122</name>
</gene>
<evidence type="ECO:0000259" key="4">
    <source>
        <dbReference type="PROSITE" id="PS50134"/>
    </source>
</evidence>
<dbReference type="AlphaFoldDB" id="T0RFY8"/>
<dbReference type="OrthoDB" id="167959at2759"/>
<evidence type="ECO:0000313" key="5">
    <source>
        <dbReference type="EMBL" id="EQC31198.1"/>
    </source>
</evidence>
<keyword evidence="3" id="KW-0862">Zinc</keyword>
<feature type="domain" description="TAZ-type" evidence="4">
    <location>
        <begin position="78"/>
        <end position="158"/>
    </location>
</feature>
<dbReference type="VEuPathDB" id="FungiDB:SDRG_11122"/>
<dbReference type="Proteomes" id="UP000030762">
    <property type="component" value="Unassembled WGS sequence"/>
</dbReference>